<dbReference type="Gene3D" id="3.90.70.10">
    <property type="entry name" value="Cysteine proteinases"/>
    <property type="match status" value="1"/>
</dbReference>
<accession>A0A8S0Q2Z9</accession>
<organism evidence="1 2">
    <name type="scientific">Olea europaea subsp. europaea</name>
    <dbReference type="NCBI Taxonomy" id="158383"/>
    <lineage>
        <taxon>Eukaryota</taxon>
        <taxon>Viridiplantae</taxon>
        <taxon>Streptophyta</taxon>
        <taxon>Embryophyta</taxon>
        <taxon>Tracheophyta</taxon>
        <taxon>Spermatophyta</taxon>
        <taxon>Magnoliopsida</taxon>
        <taxon>eudicotyledons</taxon>
        <taxon>Gunneridae</taxon>
        <taxon>Pentapetalae</taxon>
        <taxon>asterids</taxon>
        <taxon>lamiids</taxon>
        <taxon>Lamiales</taxon>
        <taxon>Oleaceae</taxon>
        <taxon>Oleeae</taxon>
        <taxon>Olea</taxon>
    </lineage>
</organism>
<comment type="caution">
    <text evidence="1">The sequence shown here is derived from an EMBL/GenBank/DDBJ whole genome shotgun (WGS) entry which is preliminary data.</text>
</comment>
<proteinExistence type="predicted"/>
<dbReference type="AlphaFoldDB" id="A0A8S0Q2Z9"/>
<dbReference type="OrthoDB" id="2248014at2759"/>
<name>A0A8S0Q2Z9_OLEEU</name>
<gene>
    <name evidence="1" type="ORF">OLEA9_A010331</name>
</gene>
<reference evidence="1 2" key="1">
    <citation type="submission" date="2019-12" db="EMBL/GenBank/DDBJ databases">
        <authorList>
            <person name="Alioto T."/>
            <person name="Alioto T."/>
            <person name="Gomez Garrido J."/>
        </authorList>
    </citation>
    <scope>NUCLEOTIDE SEQUENCE [LARGE SCALE GENOMIC DNA]</scope>
</reference>
<protein>
    <submittedName>
        <fullName evidence="1">Ubiquitin carboxyl-terminal hydrolase 27</fullName>
    </submittedName>
</protein>
<dbReference type="EMBL" id="CACTIH010000518">
    <property type="protein sequence ID" value="CAA2961271.1"/>
    <property type="molecule type" value="Genomic_DNA"/>
</dbReference>
<dbReference type="Gramene" id="OE9A010331T1">
    <property type="protein sequence ID" value="OE9A010331C1"/>
    <property type="gene ID" value="OE9A010331"/>
</dbReference>
<evidence type="ECO:0000313" key="2">
    <source>
        <dbReference type="Proteomes" id="UP000594638"/>
    </source>
</evidence>
<dbReference type="Proteomes" id="UP000594638">
    <property type="component" value="Unassembled WGS sequence"/>
</dbReference>
<sequence>MANFFSKNSGCANTILGSTSMLSNNKEGDATPKPRIYHLDFVVEDFGTVGSGHYMVCRGVMVKLGTEEPIALLESAIDQWFCISDSEMQSVSEKDDLRF</sequence>
<dbReference type="GO" id="GO:0016787">
    <property type="term" value="F:hydrolase activity"/>
    <property type="evidence" value="ECO:0007669"/>
    <property type="project" value="UniProtKB-KW"/>
</dbReference>
<evidence type="ECO:0000313" key="1">
    <source>
        <dbReference type="EMBL" id="CAA2961271.1"/>
    </source>
</evidence>
<keyword evidence="2" id="KW-1185">Reference proteome</keyword>
<keyword evidence="1" id="KW-0378">Hydrolase</keyword>